<feature type="transmembrane region" description="Helical" evidence="6">
    <location>
        <begin position="156"/>
        <end position="175"/>
    </location>
</feature>
<feature type="transmembrane region" description="Helical" evidence="6">
    <location>
        <begin position="354"/>
        <end position="379"/>
    </location>
</feature>
<evidence type="ECO:0000259" key="7">
    <source>
        <dbReference type="Pfam" id="PF00324"/>
    </source>
</evidence>
<organism evidence="8 9">
    <name type="scientific">Gluconacetobacter tumulicola</name>
    <dbReference type="NCBI Taxonomy" id="1017177"/>
    <lineage>
        <taxon>Bacteria</taxon>
        <taxon>Pseudomonadati</taxon>
        <taxon>Pseudomonadota</taxon>
        <taxon>Alphaproteobacteria</taxon>
        <taxon>Acetobacterales</taxon>
        <taxon>Acetobacteraceae</taxon>
        <taxon>Gluconacetobacter</taxon>
    </lineage>
</organism>
<dbReference type="Pfam" id="PF00324">
    <property type="entry name" value="AA_permease"/>
    <property type="match status" value="1"/>
</dbReference>
<reference evidence="8 9" key="1">
    <citation type="submission" date="2020-04" db="EMBL/GenBank/DDBJ databases">
        <title>Description of novel Gluconacetobacter.</title>
        <authorList>
            <person name="Sombolestani A."/>
        </authorList>
    </citation>
    <scope>NUCLEOTIDE SEQUENCE [LARGE SCALE GENOMIC DNA]</scope>
    <source>
        <strain evidence="8 9">LMG 27725</strain>
    </source>
</reference>
<sequence>MAPGSIDSTPAASLRIRHITMISLGGVMGAGFFIGSSGAIAMAGPAVLLSYAFAGILIFFVNLILCDLLGRTPHRGSFVSQVGHILGPRYGFVMGWTYLLVWITTLAAEIMAAASLLAPLVPLPYWLLELLVLGSMTALNLASVRGYGETEYCLSFTKVAAVVIFILIGVIALATGHHVPHAAFLGGSLFPHGGVAILSAVPIVVFSMAGTEIGTIAALDSDQPKKNIARLARTIAIRLLGFYLSSIAVILCLLPWQSIAPGHSPFLQVLDALHIPFADTLMTIVILAAVLSTLNSGLYASSRILRDVALAGNAPATLRATAPASGIPHRAILCVAAASAAVAASAILSPTLVFAFLISVVGVFIIAGNMMIVLARLYLVRDGRRAALLTLAGLAAVLVAMAVDPHARHELALGVAAIGGILGLERIVSALRRRAGEGRAPPEPARGQSAP</sequence>
<dbReference type="RefSeq" id="WP_182968544.1">
    <property type="nucleotide sequence ID" value="NZ_BAABGC010000053.1"/>
</dbReference>
<evidence type="ECO:0000256" key="2">
    <source>
        <dbReference type="ARBA" id="ARBA00022448"/>
    </source>
</evidence>
<dbReference type="InterPro" id="IPR004841">
    <property type="entry name" value="AA-permease/SLC12A_dom"/>
</dbReference>
<dbReference type="PIRSF" id="PIRSF006060">
    <property type="entry name" value="AA_transporter"/>
    <property type="match status" value="1"/>
</dbReference>
<dbReference type="GO" id="GO:0055085">
    <property type="term" value="P:transmembrane transport"/>
    <property type="evidence" value="ECO:0007669"/>
    <property type="project" value="InterPro"/>
</dbReference>
<dbReference type="GO" id="GO:0016020">
    <property type="term" value="C:membrane"/>
    <property type="evidence" value="ECO:0007669"/>
    <property type="project" value="UniProtKB-SubCell"/>
</dbReference>
<keyword evidence="2" id="KW-0813">Transport</keyword>
<keyword evidence="9" id="KW-1185">Reference proteome</keyword>
<evidence type="ECO:0000256" key="5">
    <source>
        <dbReference type="ARBA" id="ARBA00023136"/>
    </source>
</evidence>
<comment type="caution">
    <text evidence="8">The sequence shown here is derived from an EMBL/GenBank/DDBJ whole genome shotgun (WGS) entry which is preliminary data.</text>
</comment>
<feature type="transmembrane region" description="Helical" evidence="6">
    <location>
        <begin position="386"/>
        <end position="403"/>
    </location>
</feature>
<feature type="transmembrane region" description="Helical" evidence="6">
    <location>
        <begin position="48"/>
        <end position="69"/>
    </location>
</feature>
<comment type="subcellular location">
    <subcellularLocation>
        <location evidence="1">Membrane</location>
        <topology evidence="1">Multi-pass membrane protein</topology>
    </subcellularLocation>
</comment>
<evidence type="ECO:0000313" key="9">
    <source>
        <dbReference type="Proteomes" id="UP000525623"/>
    </source>
</evidence>
<evidence type="ECO:0000256" key="6">
    <source>
        <dbReference type="SAM" id="Phobius"/>
    </source>
</evidence>
<evidence type="ECO:0000313" key="8">
    <source>
        <dbReference type="EMBL" id="MBB2180815.1"/>
    </source>
</evidence>
<feature type="transmembrane region" description="Helical" evidence="6">
    <location>
        <begin position="123"/>
        <end position="144"/>
    </location>
</feature>
<feature type="transmembrane region" description="Helical" evidence="6">
    <location>
        <begin position="331"/>
        <end position="348"/>
    </location>
</feature>
<feature type="transmembrane region" description="Helical" evidence="6">
    <location>
        <begin position="240"/>
        <end position="260"/>
    </location>
</feature>
<feature type="transmembrane region" description="Helical" evidence="6">
    <location>
        <begin position="21"/>
        <end position="42"/>
    </location>
</feature>
<feature type="domain" description="Amino acid permease/ SLC12A" evidence="7">
    <location>
        <begin position="18"/>
        <end position="380"/>
    </location>
</feature>
<feature type="transmembrane region" description="Helical" evidence="6">
    <location>
        <begin position="280"/>
        <end position="300"/>
    </location>
</feature>
<feature type="transmembrane region" description="Helical" evidence="6">
    <location>
        <begin position="409"/>
        <end position="428"/>
    </location>
</feature>
<evidence type="ECO:0000256" key="4">
    <source>
        <dbReference type="ARBA" id="ARBA00022989"/>
    </source>
</evidence>
<proteinExistence type="predicted"/>
<dbReference type="AlphaFoldDB" id="A0A7W4JGG8"/>
<dbReference type="EMBL" id="JABEQL010000032">
    <property type="protein sequence ID" value="MBB2180815.1"/>
    <property type="molecule type" value="Genomic_DNA"/>
</dbReference>
<dbReference type="Gene3D" id="1.20.1740.10">
    <property type="entry name" value="Amino acid/polyamine transporter I"/>
    <property type="match status" value="1"/>
</dbReference>
<dbReference type="Proteomes" id="UP000525623">
    <property type="component" value="Unassembled WGS sequence"/>
</dbReference>
<dbReference type="PANTHER" id="PTHR43495">
    <property type="entry name" value="GABA PERMEASE"/>
    <property type="match status" value="1"/>
</dbReference>
<keyword evidence="4 6" id="KW-1133">Transmembrane helix</keyword>
<dbReference type="PANTHER" id="PTHR43495:SF5">
    <property type="entry name" value="GAMMA-AMINOBUTYRIC ACID PERMEASE"/>
    <property type="match status" value="1"/>
</dbReference>
<keyword evidence="3 6" id="KW-0812">Transmembrane</keyword>
<accession>A0A7W4JGG8</accession>
<gene>
    <name evidence="8" type="ORF">HLH29_16905</name>
</gene>
<feature type="transmembrane region" description="Helical" evidence="6">
    <location>
        <begin position="90"/>
        <end position="117"/>
    </location>
</feature>
<evidence type="ECO:0000256" key="3">
    <source>
        <dbReference type="ARBA" id="ARBA00022692"/>
    </source>
</evidence>
<protein>
    <submittedName>
        <fullName evidence="8">Amino acid permease</fullName>
    </submittedName>
</protein>
<feature type="transmembrane region" description="Helical" evidence="6">
    <location>
        <begin position="195"/>
        <end position="219"/>
    </location>
</feature>
<keyword evidence="5 6" id="KW-0472">Membrane</keyword>
<name>A0A7W4JGG8_9PROT</name>
<evidence type="ECO:0000256" key="1">
    <source>
        <dbReference type="ARBA" id="ARBA00004141"/>
    </source>
</evidence>